<protein>
    <submittedName>
        <fullName evidence="4">RdgB/HAM1 family non-canonical purine NTP pyrophosphatase</fullName>
    </submittedName>
</protein>
<dbReference type="GO" id="GO:0009143">
    <property type="term" value="P:nucleoside triphosphate catabolic process"/>
    <property type="evidence" value="ECO:0007669"/>
    <property type="project" value="InterPro"/>
</dbReference>
<evidence type="ECO:0000313" key="5">
    <source>
        <dbReference type="Proteomes" id="UP000604391"/>
    </source>
</evidence>
<dbReference type="GO" id="GO:0005737">
    <property type="term" value="C:cytoplasm"/>
    <property type="evidence" value="ECO:0007669"/>
    <property type="project" value="TreeGrafter"/>
</dbReference>
<comment type="similarity">
    <text evidence="1 3">Belongs to the HAM1 NTPase family.</text>
</comment>
<evidence type="ECO:0000256" key="3">
    <source>
        <dbReference type="RuleBase" id="RU003781"/>
    </source>
</evidence>
<dbReference type="Gene3D" id="3.90.950.10">
    <property type="match status" value="1"/>
</dbReference>
<comment type="caution">
    <text evidence="4">The sequence shown here is derived from an EMBL/GenBank/DDBJ whole genome shotgun (WGS) entry which is preliminary data.</text>
</comment>
<dbReference type="CDD" id="cd00515">
    <property type="entry name" value="HAM1"/>
    <property type="match status" value="1"/>
</dbReference>
<dbReference type="Proteomes" id="UP000604391">
    <property type="component" value="Unassembled WGS sequence"/>
</dbReference>
<dbReference type="InterPro" id="IPR002637">
    <property type="entry name" value="RdgB/HAM1"/>
</dbReference>
<dbReference type="EMBL" id="DVAD01000001">
    <property type="protein sequence ID" value="HIJ99205.1"/>
    <property type="molecule type" value="Genomic_DNA"/>
</dbReference>
<gene>
    <name evidence="4" type="primary">rdgB</name>
    <name evidence="4" type="ORF">H1011_00035</name>
</gene>
<keyword evidence="5" id="KW-1185">Reference proteome</keyword>
<proteinExistence type="inferred from homology"/>
<dbReference type="GO" id="GO:0047429">
    <property type="term" value="F:nucleoside triphosphate diphosphatase activity"/>
    <property type="evidence" value="ECO:0007669"/>
    <property type="project" value="InterPro"/>
</dbReference>
<evidence type="ECO:0000256" key="1">
    <source>
        <dbReference type="ARBA" id="ARBA00008023"/>
    </source>
</evidence>
<organism evidence="4 5">
    <name type="scientific">Candidatus Undinarchaeum marinum</name>
    <dbReference type="NCBI Taxonomy" id="2756141"/>
    <lineage>
        <taxon>Archaea</taxon>
        <taxon>Candidatus Undinarchaeota</taxon>
        <taxon>Candidatus Undinarchaeia</taxon>
        <taxon>Candidatus Undinarchaeales</taxon>
        <taxon>Candidatus Undinarchaeaceae</taxon>
        <taxon>Candidatus Undinarchaeum</taxon>
    </lineage>
</organism>
<dbReference type="PANTHER" id="PTHR11067">
    <property type="entry name" value="INOSINE TRIPHOSPHATE PYROPHOSPHATASE/HAM1 PROTEIN"/>
    <property type="match status" value="1"/>
</dbReference>
<reference evidence="4 5" key="1">
    <citation type="journal article" name="Nat. Commun.">
        <title>Undinarchaeota illuminate DPANN phylogeny and the impact of gene transfer on archaeal evolution.</title>
        <authorList>
            <person name="Dombrowski N."/>
            <person name="Williams T.A."/>
            <person name="Sun J."/>
            <person name="Woodcroft B.J."/>
            <person name="Lee J.H."/>
            <person name="Minh B.Q."/>
            <person name="Rinke C."/>
            <person name="Spang A."/>
        </authorList>
    </citation>
    <scope>NUCLEOTIDE SEQUENCE [LARGE SCALE GENOMIC DNA]</scope>
    <source>
        <strain evidence="4">MAG_bin17</strain>
    </source>
</reference>
<dbReference type="NCBIfam" id="TIGR00042">
    <property type="entry name" value="RdgB/HAM1 family non-canonical purine NTP pyrophosphatase"/>
    <property type="match status" value="1"/>
</dbReference>
<accession>A0A832V7S7</accession>
<sequence>MKYLFATSNASKFNEISEIFNDIGLELEHCEIEIEELQSDSFEEIALHSARKAYEQLGKPVFVEDAGISVDSLEGFPGPFTKYVFYTIGIAGLLKLLEGVSDRKAEYTSVLAYTDGNQEKVFKGSCRGSIAREYRGDGGWGWDPVFIPEGEDFTFGENYSSKKEHSHRSKSARALADWLKTNG</sequence>
<evidence type="ECO:0000256" key="2">
    <source>
        <dbReference type="ARBA" id="ARBA00022801"/>
    </source>
</evidence>
<dbReference type="Pfam" id="PF01725">
    <property type="entry name" value="Ham1p_like"/>
    <property type="match status" value="1"/>
</dbReference>
<dbReference type="PANTHER" id="PTHR11067:SF9">
    <property type="entry name" value="INOSINE TRIPHOSPHATE PYROPHOSPHATASE"/>
    <property type="match status" value="1"/>
</dbReference>
<dbReference type="InterPro" id="IPR029001">
    <property type="entry name" value="ITPase-like_fam"/>
</dbReference>
<evidence type="ECO:0000313" key="4">
    <source>
        <dbReference type="EMBL" id="HIJ99205.1"/>
    </source>
</evidence>
<keyword evidence="2 3" id="KW-0378">Hydrolase</keyword>
<dbReference type="AlphaFoldDB" id="A0A832V7S7"/>
<dbReference type="SUPFAM" id="SSF52972">
    <property type="entry name" value="ITPase-like"/>
    <property type="match status" value="1"/>
</dbReference>
<name>A0A832V7S7_9ARCH</name>